<dbReference type="EC" id="2.5.1.9" evidence="4"/>
<evidence type="ECO:0000256" key="8">
    <source>
        <dbReference type="ARBA" id="ARBA00022737"/>
    </source>
</evidence>
<dbReference type="NCBIfam" id="NF006767">
    <property type="entry name" value="PRK09289.1"/>
    <property type="match status" value="1"/>
</dbReference>
<proteinExistence type="predicted"/>
<evidence type="ECO:0000313" key="12">
    <source>
        <dbReference type="EMBL" id="MFD2092403.1"/>
    </source>
</evidence>
<name>A0ABW4XC03_9ACTN</name>
<accession>A0ABW4XC03</accession>
<organism evidence="12 13">
    <name type="scientific">Blastococcus deserti</name>
    <dbReference type="NCBI Taxonomy" id="2259033"/>
    <lineage>
        <taxon>Bacteria</taxon>
        <taxon>Bacillati</taxon>
        <taxon>Actinomycetota</taxon>
        <taxon>Actinomycetes</taxon>
        <taxon>Geodermatophilales</taxon>
        <taxon>Geodermatophilaceae</taxon>
        <taxon>Blastococcus</taxon>
    </lineage>
</organism>
<feature type="region of interest" description="Disordered" evidence="10">
    <location>
        <begin position="156"/>
        <end position="177"/>
    </location>
</feature>
<evidence type="ECO:0000256" key="7">
    <source>
        <dbReference type="ARBA" id="ARBA00022679"/>
    </source>
</evidence>
<dbReference type="Proteomes" id="UP001597402">
    <property type="component" value="Unassembled WGS sequence"/>
</dbReference>
<dbReference type="SUPFAM" id="SSF63380">
    <property type="entry name" value="Riboflavin synthase domain-like"/>
    <property type="match status" value="2"/>
</dbReference>
<dbReference type="PIRSF" id="PIRSF000498">
    <property type="entry name" value="Riboflavin_syn_A"/>
    <property type="match status" value="1"/>
</dbReference>
<evidence type="ECO:0000256" key="1">
    <source>
        <dbReference type="ARBA" id="ARBA00000968"/>
    </source>
</evidence>
<dbReference type="InterPro" id="IPR026017">
    <property type="entry name" value="Lumazine-bd_dom"/>
</dbReference>
<dbReference type="PANTHER" id="PTHR21098">
    <property type="entry name" value="RIBOFLAVIN SYNTHASE ALPHA CHAIN"/>
    <property type="match status" value="1"/>
</dbReference>
<evidence type="ECO:0000256" key="10">
    <source>
        <dbReference type="SAM" id="MobiDB-lite"/>
    </source>
</evidence>
<dbReference type="InterPro" id="IPR001783">
    <property type="entry name" value="Lumazine-bd"/>
</dbReference>
<evidence type="ECO:0000256" key="5">
    <source>
        <dbReference type="ARBA" id="ARBA00013950"/>
    </source>
</evidence>
<evidence type="ECO:0000256" key="4">
    <source>
        <dbReference type="ARBA" id="ARBA00012827"/>
    </source>
</evidence>
<dbReference type="EMBL" id="JBHUHP010000010">
    <property type="protein sequence ID" value="MFD2092403.1"/>
    <property type="molecule type" value="Genomic_DNA"/>
</dbReference>
<evidence type="ECO:0000259" key="11">
    <source>
        <dbReference type="PROSITE" id="PS51177"/>
    </source>
</evidence>
<evidence type="ECO:0000256" key="3">
    <source>
        <dbReference type="ARBA" id="ARBA00004887"/>
    </source>
</evidence>
<dbReference type="CDD" id="cd00402">
    <property type="entry name" value="Riboflavin_synthase_like"/>
    <property type="match status" value="1"/>
</dbReference>
<dbReference type="InterPro" id="IPR017938">
    <property type="entry name" value="Riboflavin_synthase-like_b-brl"/>
</dbReference>
<feature type="repeat" description="Lumazine-binding" evidence="9">
    <location>
        <begin position="102"/>
        <end position="218"/>
    </location>
</feature>
<dbReference type="PANTHER" id="PTHR21098:SF12">
    <property type="entry name" value="RIBOFLAVIN SYNTHASE"/>
    <property type="match status" value="1"/>
</dbReference>
<comment type="catalytic activity">
    <reaction evidence="1">
        <text>2 6,7-dimethyl-8-(1-D-ribityl)lumazine + H(+) = 5-amino-6-(D-ribitylamino)uracil + riboflavin</text>
        <dbReference type="Rhea" id="RHEA:20772"/>
        <dbReference type="ChEBI" id="CHEBI:15378"/>
        <dbReference type="ChEBI" id="CHEBI:15934"/>
        <dbReference type="ChEBI" id="CHEBI:57986"/>
        <dbReference type="ChEBI" id="CHEBI:58201"/>
        <dbReference type="EC" id="2.5.1.9"/>
    </reaction>
</comment>
<comment type="caution">
    <text evidence="12">The sequence shown here is derived from an EMBL/GenBank/DDBJ whole genome shotgun (WGS) entry which is preliminary data.</text>
</comment>
<keyword evidence="7 12" id="KW-0808">Transferase</keyword>
<evidence type="ECO:0000313" key="13">
    <source>
        <dbReference type="Proteomes" id="UP001597402"/>
    </source>
</evidence>
<dbReference type="PROSITE" id="PS51177">
    <property type="entry name" value="LUMAZINE_BIND"/>
    <property type="match status" value="2"/>
</dbReference>
<protein>
    <recommendedName>
        <fullName evidence="5">Riboflavin synthase</fullName>
        <ecNumber evidence="4">2.5.1.9</ecNumber>
    </recommendedName>
</protein>
<dbReference type="GO" id="GO:0004746">
    <property type="term" value="F:riboflavin synthase activity"/>
    <property type="evidence" value="ECO:0007669"/>
    <property type="project" value="UniProtKB-EC"/>
</dbReference>
<keyword evidence="8" id="KW-0677">Repeat</keyword>
<feature type="repeat" description="Lumazine-binding" evidence="9">
    <location>
        <begin position="1"/>
        <end position="101"/>
    </location>
</feature>
<evidence type="ECO:0000256" key="9">
    <source>
        <dbReference type="PROSITE-ProRule" id="PRU00524"/>
    </source>
</evidence>
<dbReference type="Pfam" id="PF00677">
    <property type="entry name" value="Lum_binding"/>
    <property type="match status" value="2"/>
</dbReference>
<dbReference type="RefSeq" id="WP_376876217.1">
    <property type="nucleotide sequence ID" value="NZ_JBHUHP010000010.1"/>
</dbReference>
<dbReference type="Gene3D" id="2.40.30.20">
    <property type="match status" value="2"/>
</dbReference>
<comment type="function">
    <text evidence="2">Catalyzes the dismutation of two molecules of 6,7-dimethyl-8-ribityllumazine, resulting in the formation of riboflavin and 5-amino-6-(D-ribitylamino)uracil.</text>
</comment>
<sequence>MFTGIVEEVGTVVVREDRSDAAVLRIRARRVLDGVALGDSIAVNGVCLTVTGVEPDGTGGGVWSTDVMAETLARSSLADAAEGQPVNLERAVTPHTRLGGHLVQGHVDGVGRVLSRRPGEHWEVVRIALPAALARYVVEKGSVAVDGVSLTVSAVSDLPSPEDPTPDEQTAEQPAPEPWFEVSLIPTTLRETTLGARAPGDPVNLEVDVIAKYVERLLGGRR</sequence>
<reference evidence="13" key="1">
    <citation type="journal article" date="2019" name="Int. J. Syst. Evol. Microbiol.">
        <title>The Global Catalogue of Microorganisms (GCM) 10K type strain sequencing project: providing services to taxonomists for standard genome sequencing and annotation.</title>
        <authorList>
            <consortium name="The Broad Institute Genomics Platform"/>
            <consortium name="The Broad Institute Genome Sequencing Center for Infectious Disease"/>
            <person name="Wu L."/>
            <person name="Ma J."/>
        </authorList>
    </citation>
    <scope>NUCLEOTIDE SEQUENCE [LARGE SCALE GENOMIC DNA]</scope>
    <source>
        <strain evidence="13">JCM 3338</strain>
    </source>
</reference>
<evidence type="ECO:0000256" key="6">
    <source>
        <dbReference type="ARBA" id="ARBA00022619"/>
    </source>
</evidence>
<gene>
    <name evidence="12" type="ORF">ACFSHS_12570</name>
</gene>
<feature type="domain" description="Lumazine-binding" evidence="11">
    <location>
        <begin position="1"/>
        <end position="101"/>
    </location>
</feature>
<keyword evidence="6" id="KW-0686">Riboflavin biosynthesis</keyword>
<keyword evidence="13" id="KW-1185">Reference proteome</keyword>
<comment type="pathway">
    <text evidence="3">Cofactor biosynthesis; riboflavin biosynthesis; riboflavin from 2-hydroxy-3-oxobutyl phosphate and 5-amino-6-(D-ribitylamino)uracil: step 2/2.</text>
</comment>
<evidence type="ECO:0000256" key="2">
    <source>
        <dbReference type="ARBA" id="ARBA00002803"/>
    </source>
</evidence>
<feature type="domain" description="Lumazine-binding" evidence="11">
    <location>
        <begin position="102"/>
        <end position="218"/>
    </location>
</feature>
<dbReference type="InterPro" id="IPR023366">
    <property type="entry name" value="ATP_synth_asu-like_sf"/>
</dbReference>